<evidence type="ECO:0008006" key="4">
    <source>
        <dbReference type="Google" id="ProtNLM"/>
    </source>
</evidence>
<keyword evidence="1" id="KW-0732">Signal</keyword>
<keyword evidence="3" id="KW-1185">Reference proteome</keyword>
<comment type="caution">
    <text evidence="2">The sequence shown here is derived from an EMBL/GenBank/DDBJ whole genome shotgun (WGS) entry which is preliminary data.</text>
</comment>
<reference evidence="2 3" key="1">
    <citation type="submission" date="2018-06" db="EMBL/GenBank/DDBJ databases">
        <title>Genomic Encyclopedia of Archaeal and Bacterial Type Strains, Phase II (KMG-II): from individual species to whole genera.</title>
        <authorList>
            <person name="Goeker M."/>
        </authorList>
    </citation>
    <scope>NUCLEOTIDE SEQUENCE [LARGE SCALE GENOMIC DNA]</scope>
    <source>
        <strain evidence="2 3">DSM 18710</strain>
    </source>
</reference>
<accession>A0ABX9DND2</accession>
<name>A0ABX9DND2_9BACT</name>
<dbReference type="Proteomes" id="UP000249852">
    <property type="component" value="Unassembled WGS sequence"/>
</dbReference>
<feature type="signal peptide" evidence="1">
    <location>
        <begin position="1"/>
        <end position="24"/>
    </location>
</feature>
<proteinExistence type="predicted"/>
<protein>
    <recommendedName>
        <fullName evidence="4">Lipocalin-like domain-containing protein</fullName>
    </recommendedName>
</protein>
<feature type="chain" id="PRO_5045424008" description="Lipocalin-like domain-containing protein" evidence="1">
    <location>
        <begin position="25"/>
        <end position="336"/>
    </location>
</feature>
<dbReference type="PROSITE" id="PS51257">
    <property type="entry name" value="PROKAR_LIPOPROTEIN"/>
    <property type="match status" value="1"/>
</dbReference>
<dbReference type="EMBL" id="QLTQ01000034">
    <property type="protein sequence ID" value="RAS41913.1"/>
    <property type="molecule type" value="Genomic_DNA"/>
</dbReference>
<sequence>MQHITMKKIILSMAVSLFICACTAKTELKTTRRTPIDSLVGNWIYYQYNGKQSDTNQTFHLVLKKTKQDTVVGYYCSTWNSGNRIDCSTENVNNIKGVFKKDTLYLSFYGFYDDDARGNAKVYKQKNGDVIWKLMECKGVFYLPEMVLLTHYNADKFHAEINAIDSLKEREVVVGNQTEVCIEKISLPFDFYQFQKEQELYDMGEQDEMSYHPTSIEGNKELEYTYKSRWDKSLPSLFYRIKTGKKYQLDLVCYYLENTPSLIYRLITSVNENVIDGVTVFSQIGENNRDWKTNSFTISKNLDITVYKNKLHKDKVIKKDVVDRYTIDDKGRFIKQ</sequence>
<organism evidence="2 3">
    <name type="scientific">Prevotella pallens</name>
    <dbReference type="NCBI Taxonomy" id="60133"/>
    <lineage>
        <taxon>Bacteria</taxon>
        <taxon>Pseudomonadati</taxon>
        <taxon>Bacteroidota</taxon>
        <taxon>Bacteroidia</taxon>
        <taxon>Bacteroidales</taxon>
        <taxon>Prevotellaceae</taxon>
        <taxon>Prevotella</taxon>
    </lineage>
</organism>
<evidence type="ECO:0000313" key="3">
    <source>
        <dbReference type="Proteomes" id="UP000249852"/>
    </source>
</evidence>
<evidence type="ECO:0000313" key="2">
    <source>
        <dbReference type="EMBL" id="RAS41913.1"/>
    </source>
</evidence>
<gene>
    <name evidence="2" type="ORF">BC673_13413</name>
</gene>
<evidence type="ECO:0000256" key="1">
    <source>
        <dbReference type="SAM" id="SignalP"/>
    </source>
</evidence>